<evidence type="ECO:0000256" key="1">
    <source>
        <dbReference type="ARBA" id="ARBA00004635"/>
    </source>
</evidence>
<reference evidence="8" key="1">
    <citation type="submission" date="2022-07" db="EMBL/GenBank/DDBJ databases">
        <authorList>
            <person name="Kouya T."/>
            <person name="Ishiyama Y."/>
        </authorList>
    </citation>
    <scope>NUCLEOTIDE SEQUENCE</scope>
    <source>
        <strain evidence="8">WR16-4</strain>
    </source>
</reference>
<comment type="similarity">
    <text evidence="6">Belongs to the nlpA lipoprotein family.</text>
</comment>
<reference evidence="8" key="2">
    <citation type="journal article" date="2023" name="PLoS ONE">
        <title>Philodulcilactobacillus myokoensis gen. nov., sp. nov., a fructophilic, acidophilic, and agar-phobic lactic acid bacterium isolated from fermented vegetable extracts.</title>
        <authorList>
            <person name="Kouya T."/>
            <person name="Ishiyama Y."/>
            <person name="Ohashi S."/>
            <person name="Kumakubo R."/>
            <person name="Yamazaki T."/>
            <person name="Otaki T."/>
        </authorList>
    </citation>
    <scope>NUCLEOTIDE SEQUENCE</scope>
    <source>
        <strain evidence="8">WR16-4</strain>
    </source>
</reference>
<dbReference type="PROSITE" id="PS51257">
    <property type="entry name" value="PROKAR_LIPOPROTEIN"/>
    <property type="match status" value="1"/>
</dbReference>
<comment type="subcellular location">
    <subcellularLocation>
        <location evidence="1">Membrane</location>
        <topology evidence="1">Lipid-anchor</topology>
    </subcellularLocation>
</comment>
<dbReference type="EMBL" id="BRPL01000002">
    <property type="protein sequence ID" value="GLB47067.1"/>
    <property type="molecule type" value="Genomic_DNA"/>
</dbReference>
<dbReference type="RefSeq" id="WP_286136526.1">
    <property type="nucleotide sequence ID" value="NZ_BRPL01000002.1"/>
</dbReference>
<dbReference type="InterPro" id="IPR004872">
    <property type="entry name" value="Lipoprotein_NlpA"/>
</dbReference>
<dbReference type="GO" id="GO:0016020">
    <property type="term" value="C:membrane"/>
    <property type="evidence" value="ECO:0007669"/>
    <property type="project" value="UniProtKB-SubCell"/>
</dbReference>
<sequence>MKKFHVLSFLTVALLAILLVGCGKQSKNTIRIGASSIPHAQILKHVEPQLAKEGVHLKVTVFQDYIMPNEALAEKELDANYFQTTAFLDRWNANYGGHLISVGSVHLEPIGIYSKKVKKLQDLKPNSKILVSDNVPDYGRILDLFQKAGLITMKPGVNVANANFSDIEKNPRHLQFEDSYDPKLMTDIYKNNEGDAVAINSNYAVQAGLIPKRDSIALQKSDPNSPYNNIVAVRKSERNNQNIKKLMNALQSKSTQKWIKSKYKGAVLPSKDPD</sequence>
<evidence type="ECO:0000313" key="8">
    <source>
        <dbReference type="EMBL" id="GLB47067.1"/>
    </source>
</evidence>
<evidence type="ECO:0000256" key="7">
    <source>
        <dbReference type="PIRSR" id="PIRSR002854-1"/>
    </source>
</evidence>
<evidence type="ECO:0000256" key="3">
    <source>
        <dbReference type="ARBA" id="ARBA00023136"/>
    </source>
</evidence>
<keyword evidence="3" id="KW-0472">Membrane</keyword>
<gene>
    <name evidence="8" type="ORF">WR164_10460</name>
</gene>
<dbReference type="PANTHER" id="PTHR30429:SF0">
    <property type="entry name" value="METHIONINE-BINDING LIPOPROTEIN METQ"/>
    <property type="match status" value="1"/>
</dbReference>
<evidence type="ECO:0000256" key="5">
    <source>
        <dbReference type="ARBA" id="ARBA00023288"/>
    </source>
</evidence>
<evidence type="ECO:0000256" key="6">
    <source>
        <dbReference type="PIRNR" id="PIRNR002854"/>
    </source>
</evidence>
<evidence type="ECO:0000256" key="2">
    <source>
        <dbReference type="ARBA" id="ARBA00022729"/>
    </source>
</evidence>
<proteinExistence type="inferred from homology"/>
<organism evidence="8 9">
    <name type="scientific">Philodulcilactobacillus myokoensis</name>
    <dbReference type="NCBI Taxonomy" id="2929573"/>
    <lineage>
        <taxon>Bacteria</taxon>
        <taxon>Bacillati</taxon>
        <taxon>Bacillota</taxon>
        <taxon>Bacilli</taxon>
        <taxon>Lactobacillales</taxon>
        <taxon>Lactobacillaceae</taxon>
        <taxon>Philodulcilactobacillus</taxon>
    </lineage>
</organism>
<protein>
    <recommendedName>
        <fullName evidence="6">Lipoprotein</fullName>
    </recommendedName>
</protein>
<evidence type="ECO:0000256" key="4">
    <source>
        <dbReference type="ARBA" id="ARBA00023139"/>
    </source>
</evidence>
<dbReference type="AlphaFoldDB" id="A0A9W6B1D6"/>
<dbReference type="Proteomes" id="UP001144204">
    <property type="component" value="Unassembled WGS sequence"/>
</dbReference>
<keyword evidence="5 6" id="KW-0449">Lipoprotein</keyword>
<keyword evidence="2" id="KW-0732">Signal</keyword>
<name>A0A9W6B1D6_9LACO</name>
<evidence type="ECO:0000313" key="9">
    <source>
        <dbReference type="Proteomes" id="UP001144204"/>
    </source>
</evidence>
<dbReference type="PIRSF" id="PIRSF002854">
    <property type="entry name" value="MetQ"/>
    <property type="match status" value="1"/>
</dbReference>
<dbReference type="Gene3D" id="3.40.190.10">
    <property type="entry name" value="Periplasmic binding protein-like II"/>
    <property type="match status" value="2"/>
</dbReference>
<feature type="lipid moiety-binding region" description="S-diacylglycerol cysteine" evidence="7">
    <location>
        <position position="22"/>
    </location>
</feature>
<comment type="caution">
    <text evidence="8">The sequence shown here is derived from an EMBL/GenBank/DDBJ whole genome shotgun (WGS) entry which is preliminary data.</text>
</comment>
<keyword evidence="9" id="KW-1185">Reference proteome</keyword>
<dbReference type="SUPFAM" id="SSF53850">
    <property type="entry name" value="Periplasmic binding protein-like II"/>
    <property type="match status" value="1"/>
</dbReference>
<accession>A0A9W6B1D6</accession>
<dbReference type="PANTHER" id="PTHR30429">
    <property type="entry name" value="D-METHIONINE-BINDING LIPOPROTEIN METQ"/>
    <property type="match status" value="1"/>
</dbReference>
<dbReference type="Pfam" id="PF03180">
    <property type="entry name" value="Lipoprotein_9"/>
    <property type="match status" value="1"/>
</dbReference>
<keyword evidence="4" id="KW-0564">Palmitate</keyword>